<accession>Q47KM4</accession>
<protein>
    <recommendedName>
        <fullName evidence="2">Camelysin metallo-endopeptidase</fullName>
    </recommendedName>
</protein>
<dbReference type="STRING" id="269800.Tfu_2965"/>
<dbReference type="KEGG" id="tfu:Tfu_2965"/>
<dbReference type="OrthoDB" id="3436249at2"/>
<dbReference type="Pfam" id="PF12389">
    <property type="entry name" value="Peptidase_M73"/>
    <property type="match status" value="1"/>
</dbReference>
<evidence type="ECO:0008006" key="2">
    <source>
        <dbReference type="Google" id="ProtNLM"/>
    </source>
</evidence>
<dbReference type="NCBIfam" id="TIGR04088">
    <property type="entry name" value="cognate_SipW"/>
    <property type="match status" value="1"/>
</dbReference>
<proteinExistence type="predicted"/>
<organism evidence="1">
    <name type="scientific">Thermobifida fusca (strain YX)</name>
    <dbReference type="NCBI Taxonomy" id="269800"/>
    <lineage>
        <taxon>Bacteria</taxon>
        <taxon>Bacillati</taxon>
        <taxon>Actinomycetota</taxon>
        <taxon>Actinomycetes</taxon>
        <taxon>Streptosporangiales</taxon>
        <taxon>Nocardiopsidaceae</taxon>
        <taxon>Thermobifida</taxon>
    </lineage>
</organism>
<sequence length="194" mass="20442">MRKKTALVLGVATACAALLLTLGGTYAYFSASAVSKPGQITAGNLSVEVDERDPSGASGFVGLRGAAPGGQWPASDSESYTLVITNTGSLSALIDSIDVVITSGRQPDLSEALEIRYSFAGGRHGPDWSQGSGWVDLVPGPILDLLPRRPAPIQPGESCALHFQLRWPNRASEYDNLFQGAETEFMFDVSLGQA</sequence>
<dbReference type="InterPro" id="IPR023833">
    <property type="entry name" value="Signal_pept_SipW-depend-type"/>
</dbReference>
<dbReference type="InterPro" id="IPR022121">
    <property type="entry name" value="Peptidase_M73_camelysin"/>
</dbReference>
<dbReference type="HOGENOM" id="CLU_1401874_0_0_11"/>
<dbReference type="AlphaFoldDB" id="Q47KM4"/>
<dbReference type="PROSITE" id="PS51257">
    <property type="entry name" value="PROKAR_LIPOPROTEIN"/>
    <property type="match status" value="1"/>
</dbReference>
<dbReference type="EMBL" id="CP000088">
    <property type="protein sequence ID" value="AAZ56998.1"/>
    <property type="molecule type" value="Genomic_DNA"/>
</dbReference>
<dbReference type="RefSeq" id="WP_011293382.1">
    <property type="nucleotide sequence ID" value="NC_007333.1"/>
</dbReference>
<reference evidence="1" key="1">
    <citation type="submission" date="2005-07" db="EMBL/GenBank/DDBJ databases">
        <title>Complete sequence of Thermobifida fusca YX.</title>
        <authorList>
            <consortium name="US DOE Joint Genome Institute"/>
            <person name="Copeland A."/>
            <person name="Lucas S."/>
            <person name="Lapidus A."/>
            <person name="Barry K."/>
            <person name="Detter J.C."/>
            <person name="Glavina T."/>
            <person name="Hammon N."/>
            <person name="Israni S."/>
            <person name="Pitluck S."/>
            <person name="Di Bartolo G."/>
            <person name="Chain P."/>
            <person name="Schmutz J."/>
            <person name="Larimer F."/>
            <person name="Land M."/>
            <person name="Lykidis A."/>
            <person name="Richardson P."/>
        </authorList>
    </citation>
    <scope>NUCLEOTIDE SEQUENCE</scope>
    <source>
        <strain evidence="1">YX</strain>
    </source>
</reference>
<evidence type="ECO:0000313" key="1">
    <source>
        <dbReference type="EMBL" id="AAZ56998.1"/>
    </source>
</evidence>
<gene>
    <name evidence="1" type="ordered locus">Tfu_2965</name>
</gene>
<name>Q47KM4_THEFY</name>